<dbReference type="RefSeq" id="WP_152809569.1">
    <property type="nucleotide sequence ID" value="NZ_WHNW01000003.1"/>
</dbReference>
<dbReference type="Gene3D" id="3.90.930.1">
    <property type="match status" value="1"/>
</dbReference>
<dbReference type="Proteomes" id="UP000471298">
    <property type="component" value="Unassembled WGS sequence"/>
</dbReference>
<name>A0A6N7ETY3_9GAMM</name>
<dbReference type="InParanoid" id="A0A6N7ETY3"/>
<evidence type="ECO:0000313" key="2">
    <source>
        <dbReference type="Proteomes" id="UP000471298"/>
    </source>
</evidence>
<keyword evidence="2" id="KW-1185">Reference proteome</keyword>
<proteinExistence type="predicted"/>
<organism evidence="1 2">
    <name type="scientific">Ostreibacterium oceani</name>
    <dbReference type="NCBI Taxonomy" id="2654998"/>
    <lineage>
        <taxon>Bacteria</taxon>
        <taxon>Pseudomonadati</taxon>
        <taxon>Pseudomonadota</taxon>
        <taxon>Gammaproteobacteria</taxon>
        <taxon>Cardiobacteriales</taxon>
        <taxon>Ostreibacteriaceae</taxon>
        <taxon>Ostreibacterium</taxon>
    </lineage>
</organism>
<accession>A0A6N7ETY3</accession>
<protein>
    <recommendedName>
        <fullName evidence="3">YD repeat-containing protein</fullName>
    </recommendedName>
</protein>
<evidence type="ECO:0008006" key="3">
    <source>
        <dbReference type="Google" id="ProtNLM"/>
    </source>
</evidence>
<dbReference type="EMBL" id="WHNW01000003">
    <property type="protein sequence ID" value="MPV85882.1"/>
    <property type="molecule type" value="Genomic_DNA"/>
</dbReference>
<comment type="caution">
    <text evidence="1">The sequence shown here is derived from an EMBL/GenBank/DDBJ whole genome shotgun (WGS) entry which is preliminary data.</text>
</comment>
<gene>
    <name evidence="1" type="ORF">GCU85_03900</name>
</gene>
<sequence length="258" mass="30722">MKIKSQKIIGQNGKVREHFINKFNTKGLIERTEFLDEHGQLQFYSEFVYDSNDNCILKKEFDAKNEIQSSNQWEFDEQNREIKFLELTAENVIWEWYEKQYPNDNTVIYISKDETGIINHKTIENTKTGTQERFGEDGKLYATITKEYDNSERLISSKTVNTKSKVTEENRYRHSGLTEIWELYIDGKFIKTEEYQTDKNGNQIYYVRKDDKGKSLEWLKREYDEYGNQVSIENGFEIDKPTHKSTIEIEYLKNKNAC</sequence>
<dbReference type="AlphaFoldDB" id="A0A6N7ETY3"/>
<reference evidence="1 2" key="1">
    <citation type="submission" date="2019-10" db="EMBL/GenBank/DDBJ databases">
        <title>Cardiobacteriales fam. a chemoheterotrophic member of the order Cardiobacteriales, and proposal of Cardiobacteriales fam. nov.</title>
        <authorList>
            <person name="Wang C."/>
        </authorList>
    </citation>
    <scope>NUCLEOTIDE SEQUENCE [LARGE SCALE GENOMIC DNA]</scope>
    <source>
        <strain evidence="1 2">ML27</strain>
    </source>
</reference>
<evidence type="ECO:0000313" key="1">
    <source>
        <dbReference type="EMBL" id="MPV85882.1"/>
    </source>
</evidence>